<dbReference type="GO" id="GO:0008270">
    <property type="term" value="F:zinc ion binding"/>
    <property type="evidence" value="ECO:0007669"/>
    <property type="project" value="UniProtKB-KW"/>
</dbReference>
<dbReference type="PANTHER" id="PTHR14677:SF40">
    <property type="entry name" value="CDC48-ASSOCIATED UBIQUITIN-LIKE_ZINC FINGER PROTEIN 1"/>
    <property type="match status" value="1"/>
</dbReference>
<evidence type="ECO:0000256" key="3">
    <source>
        <dbReference type="ARBA" id="ARBA00022833"/>
    </source>
</evidence>
<dbReference type="SUPFAM" id="SSF118310">
    <property type="entry name" value="AN1-like Zinc finger"/>
    <property type="match status" value="2"/>
</dbReference>
<dbReference type="Gene3D" id="4.10.1110.10">
    <property type="entry name" value="AN1-like Zinc finger"/>
    <property type="match status" value="2"/>
</dbReference>
<evidence type="ECO:0000256" key="2">
    <source>
        <dbReference type="ARBA" id="ARBA00022771"/>
    </source>
</evidence>
<name>A0A136JEU2_9PEZI</name>
<sequence length="315" mass="35426">MAGSTNYPDPMASNTSYVEMDRISDATLIGKHCQLEYCNQLDFLPFHCQSCKKTFCLDHRTEDAHKCDNKGAWAERKRQAQLARPSAGAGKHMRDAVSIKPCSDDSCKTVIGTANSTGVHCDRCNRDYCLKHRLQEDHDCKSKIPIGARPGRDMKAVREQTASTFSKLKSLWNEKKKEETAKGRLGKDRAAAQAARERLAKLKLRPMGDGKTPEEKRIYLWVEAEAETTVAKIPQGNFYFSKDWVVGRMLDEAAKKLQVENINNQSADEKNRLRVFHVESGTMLEFNEKLGQRLQTGNTVVLLRGIGPPANLIEL</sequence>
<dbReference type="InParanoid" id="A0A136JEU2"/>
<dbReference type="STRING" id="196109.A0A136JEU2"/>
<evidence type="ECO:0000259" key="5">
    <source>
        <dbReference type="PROSITE" id="PS51039"/>
    </source>
</evidence>
<feature type="domain" description="AN1-type" evidence="5">
    <location>
        <begin position="96"/>
        <end position="148"/>
    </location>
</feature>
<dbReference type="AlphaFoldDB" id="A0A136JEU2"/>
<dbReference type="PANTHER" id="PTHR14677">
    <property type="entry name" value="ARSENITE INDUCUBLE RNA ASSOCIATED PROTEIN AIP-1-RELATED"/>
    <property type="match status" value="1"/>
</dbReference>
<dbReference type="GO" id="GO:0005737">
    <property type="term" value="C:cytoplasm"/>
    <property type="evidence" value="ECO:0007669"/>
    <property type="project" value="TreeGrafter"/>
</dbReference>
<keyword evidence="1" id="KW-0479">Metal-binding</keyword>
<protein>
    <submittedName>
        <fullName evidence="6">AN1-like zinc finger protein</fullName>
    </submittedName>
</protein>
<dbReference type="OrthoDB" id="431929at2759"/>
<keyword evidence="2 4" id="KW-0863">Zinc-finger</keyword>
<dbReference type="PROSITE" id="PS51039">
    <property type="entry name" value="ZF_AN1"/>
    <property type="match status" value="2"/>
</dbReference>
<keyword evidence="3" id="KW-0862">Zinc</keyword>
<accession>A0A136JEU2</accession>
<feature type="domain" description="AN1-type" evidence="5">
    <location>
        <begin position="27"/>
        <end position="75"/>
    </location>
</feature>
<dbReference type="InterPro" id="IPR000058">
    <property type="entry name" value="Znf_AN1"/>
</dbReference>
<keyword evidence="7" id="KW-1185">Reference proteome</keyword>
<dbReference type="Proteomes" id="UP000070501">
    <property type="component" value="Unassembled WGS sequence"/>
</dbReference>
<evidence type="ECO:0000256" key="1">
    <source>
        <dbReference type="ARBA" id="ARBA00022723"/>
    </source>
</evidence>
<evidence type="ECO:0000313" key="6">
    <source>
        <dbReference type="EMBL" id="KXJ95670.1"/>
    </source>
</evidence>
<dbReference type="InterPro" id="IPR057358">
    <property type="entry name" value="UBL_ZFAND1-like"/>
</dbReference>
<reference evidence="7" key="1">
    <citation type="submission" date="2016-02" db="EMBL/GenBank/DDBJ databases">
        <title>Draft genome sequence of Microdochium bolleyi, a fungal endophyte of beachgrass.</title>
        <authorList>
            <consortium name="DOE Joint Genome Institute"/>
            <person name="David A.S."/>
            <person name="May G."/>
            <person name="Haridas S."/>
            <person name="Lim J."/>
            <person name="Wang M."/>
            <person name="Labutti K."/>
            <person name="Lipzen A."/>
            <person name="Barry K."/>
            <person name="Grigoriev I.V."/>
        </authorList>
    </citation>
    <scope>NUCLEOTIDE SEQUENCE [LARGE SCALE GENOMIC DNA]</scope>
    <source>
        <strain evidence="7">J235TASD1</strain>
    </source>
</reference>
<dbReference type="InterPro" id="IPR035896">
    <property type="entry name" value="AN1-like_Znf"/>
</dbReference>
<dbReference type="SMART" id="SM00154">
    <property type="entry name" value="ZnF_AN1"/>
    <property type="match status" value="2"/>
</dbReference>
<dbReference type="Pfam" id="PF25327">
    <property type="entry name" value="UBL_ZFAND1"/>
    <property type="match status" value="1"/>
</dbReference>
<dbReference type="EMBL" id="KQ964246">
    <property type="protein sequence ID" value="KXJ95670.1"/>
    <property type="molecule type" value="Genomic_DNA"/>
</dbReference>
<evidence type="ECO:0000313" key="7">
    <source>
        <dbReference type="Proteomes" id="UP000070501"/>
    </source>
</evidence>
<dbReference type="FunCoup" id="A0A136JEU2">
    <property type="interactions" value="195"/>
</dbReference>
<evidence type="ECO:0000256" key="4">
    <source>
        <dbReference type="PROSITE-ProRule" id="PRU00449"/>
    </source>
</evidence>
<proteinExistence type="predicted"/>
<organism evidence="6 7">
    <name type="scientific">Microdochium bolleyi</name>
    <dbReference type="NCBI Taxonomy" id="196109"/>
    <lineage>
        <taxon>Eukaryota</taxon>
        <taxon>Fungi</taxon>
        <taxon>Dikarya</taxon>
        <taxon>Ascomycota</taxon>
        <taxon>Pezizomycotina</taxon>
        <taxon>Sordariomycetes</taxon>
        <taxon>Xylariomycetidae</taxon>
        <taxon>Xylariales</taxon>
        <taxon>Microdochiaceae</taxon>
        <taxon>Microdochium</taxon>
    </lineage>
</organism>
<gene>
    <name evidence="6" type="ORF">Micbo1qcDRAFT_157694</name>
</gene>
<dbReference type="Pfam" id="PF01428">
    <property type="entry name" value="zf-AN1"/>
    <property type="match status" value="2"/>
</dbReference>